<dbReference type="RefSeq" id="WP_281818341.1">
    <property type="nucleotide sequence ID" value="NZ_BRLB01000016.1"/>
</dbReference>
<accession>A0A9W5YD97</accession>
<gene>
    <name evidence="1" type="ORF">SH1V18_38420</name>
</gene>
<reference evidence="1" key="1">
    <citation type="submission" date="2022-06" db="EMBL/GenBank/DDBJ databases">
        <title>Vallitalea longa sp. nov., an anaerobic bacterium isolated from marine sediment.</title>
        <authorList>
            <person name="Hirano S."/>
            <person name="Terahara T."/>
            <person name="Mori K."/>
            <person name="Hamada M."/>
            <person name="Matsumoto R."/>
            <person name="Kobayashi T."/>
        </authorList>
    </citation>
    <scope>NUCLEOTIDE SEQUENCE</scope>
    <source>
        <strain evidence="1">SH18-1</strain>
    </source>
</reference>
<evidence type="ECO:0000313" key="1">
    <source>
        <dbReference type="EMBL" id="GKX31362.1"/>
    </source>
</evidence>
<evidence type="ECO:0000313" key="2">
    <source>
        <dbReference type="Proteomes" id="UP001144256"/>
    </source>
</evidence>
<dbReference type="AlphaFoldDB" id="A0A9W5YD97"/>
<dbReference type="Proteomes" id="UP001144256">
    <property type="component" value="Unassembled WGS sequence"/>
</dbReference>
<comment type="caution">
    <text evidence="1">The sequence shown here is derived from an EMBL/GenBank/DDBJ whole genome shotgun (WGS) entry which is preliminary data.</text>
</comment>
<dbReference type="EMBL" id="BRLB01000016">
    <property type="protein sequence ID" value="GKX31362.1"/>
    <property type="molecule type" value="Genomic_DNA"/>
</dbReference>
<protein>
    <submittedName>
        <fullName evidence="1">Uncharacterized protein</fullName>
    </submittedName>
</protein>
<sequence length="522" mass="61020">MASIEYGIDGYGRKVYPRQAVRGRTYTCPCCLEEIIVRYRNGNYFAHKPIKNRTPLQRICPGYKGVVNYKKIEGKVDKVYIINGGLPLYLGIFRDEKYQLNAYFPPLSQSNMNSLEEWGTKVIVTEGGAKKEYSASNIRFYRLKTTVDWIKVKCKVLKHPITEVQQKWEWGVRGLDCEKDIFHSHYAGGFRVALHSNIVVGKEYLIVIRNNFISSIKGVCFERKGCLSLNNWYDKQEFSIYAMTVNSITDEAISYVQNKGYQLIGKSDEIIPMWPPALIEGKELIYRRHSNEAFLFHGKWADQRIFNVSEYGITNIEKNENIFETRTNNKTLLLSDHKFNIFSNEIRYMLTQTRNNFDNDKLYKPNIMWRTDESTLKLLTVAENEILKAKKIFFDTDTKITICILKKNYVEMSSKRIVANLKRNRVLVVDMGAFGKIWLESKPIMNKEKEIRKIYINDIVEYLYCCNAISVPIPNEILQVFEYARQNSGKLYRVMLPWIQKQKIPFAAAKYLYSIKEVLKDE</sequence>
<name>A0A9W5YD97_9FIRM</name>
<keyword evidence="2" id="KW-1185">Reference proteome</keyword>
<proteinExistence type="predicted"/>
<organism evidence="1 2">
    <name type="scientific">Vallitalea longa</name>
    <dbReference type="NCBI Taxonomy" id="2936439"/>
    <lineage>
        <taxon>Bacteria</taxon>
        <taxon>Bacillati</taxon>
        <taxon>Bacillota</taxon>
        <taxon>Clostridia</taxon>
        <taxon>Lachnospirales</taxon>
        <taxon>Vallitaleaceae</taxon>
        <taxon>Vallitalea</taxon>
    </lineage>
</organism>